<dbReference type="InterPro" id="IPR012925">
    <property type="entry name" value="TipAS_dom"/>
</dbReference>
<dbReference type="SMART" id="SM00422">
    <property type="entry name" value="HTH_MERR"/>
    <property type="match status" value="1"/>
</dbReference>
<dbReference type="Proteomes" id="UP000604475">
    <property type="component" value="Unassembled WGS sequence"/>
</dbReference>
<dbReference type="RefSeq" id="WP_202999268.1">
    <property type="nucleotide sequence ID" value="NZ_JADWYU010000139.1"/>
</dbReference>
<evidence type="ECO:0000313" key="6">
    <source>
        <dbReference type="EMBL" id="MBL7633014.1"/>
    </source>
</evidence>
<protein>
    <submittedName>
        <fullName evidence="6">MerR family transcriptional regulator</fullName>
    </submittedName>
</protein>
<dbReference type="InterPro" id="IPR036244">
    <property type="entry name" value="TipA-like_antibiotic-bd"/>
</dbReference>
<dbReference type="Pfam" id="PF13411">
    <property type="entry name" value="MerR_1"/>
    <property type="match status" value="1"/>
</dbReference>
<keyword evidence="2" id="KW-0238">DNA-binding</keyword>
<sequence>MDDESAEDLTVGRVARLAGVTVRTLHHYDRIGLVRPSGRTSAGYRVYGADDLERLRWVLVYRELGFPLDEVRLLVDDPDVDTVGHLRRQRDLLIERGERLVAMVAAIDRHLEARAMGMRLTPEEQLEVFGTDKVGGEWADEAERRWGETDAYQESQRRAAAYTKDDWARLKAEGDTALRAWRDALLAGLPADGPEAMALAEEHRQHITRWFYDCGYDIHVGLAEMYLADERFTQVYEDVAPGLAQYVHDAILANAVSHI</sequence>
<evidence type="ECO:0000256" key="1">
    <source>
        <dbReference type="ARBA" id="ARBA00023015"/>
    </source>
</evidence>
<dbReference type="Pfam" id="PF07739">
    <property type="entry name" value="TipAS"/>
    <property type="match status" value="1"/>
</dbReference>
<dbReference type="InterPro" id="IPR000551">
    <property type="entry name" value="MerR-type_HTH_dom"/>
</dbReference>
<keyword evidence="4" id="KW-0804">Transcription</keyword>
<dbReference type="SUPFAM" id="SSF89082">
    <property type="entry name" value="Antibiotic binding domain of TipA-like multidrug resistance regulators"/>
    <property type="match status" value="1"/>
</dbReference>
<dbReference type="GO" id="GO:0003677">
    <property type="term" value="F:DNA binding"/>
    <property type="evidence" value="ECO:0007669"/>
    <property type="project" value="UniProtKB-KW"/>
</dbReference>
<keyword evidence="1" id="KW-0805">Transcription regulation</keyword>
<dbReference type="PANTHER" id="PTHR30204:SF90">
    <property type="entry name" value="HTH-TYPE TRANSCRIPTIONAL ACTIVATOR MTA"/>
    <property type="match status" value="1"/>
</dbReference>
<organism evidence="6 7">
    <name type="scientific">Frankia nepalensis</name>
    <dbReference type="NCBI Taxonomy" id="1836974"/>
    <lineage>
        <taxon>Bacteria</taxon>
        <taxon>Bacillati</taxon>
        <taxon>Actinomycetota</taxon>
        <taxon>Actinomycetes</taxon>
        <taxon>Frankiales</taxon>
        <taxon>Frankiaceae</taxon>
        <taxon>Frankia</taxon>
    </lineage>
</organism>
<proteinExistence type="predicted"/>
<dbReference type="SUPFAM" id="SSF46955">
    <property type="entry name" value="Putative DNA-binding domain"/>
    <property type="match status" value="1"/>
</dbReference>
<dbReference type="PANTHER" id="PTHR30204">
    <property type="entry name" value="REDOX-CYCLING DRUG-SENSING TRANSCRIPTIONAL ACTIVATOR SOXR"/>
    <property type="match status" value="1"/>
</dbReference>
<dbReference type="Gene3D" id="1.10.490.50">
    <property type="entry name" value="Antibiotic binding domain of TipA-like multidrug resistance regulators"/>
    <property type="match status" value="1"/>
</dbReference>
<evidence type="ECO:0000259" key="5">
    <source>
        <dbReference type="PROSITE" id="PS50937"/>
    </source>
</evidence>
<evidence type="ECO:0000256" key="3">
    <source>
        <dbReference type="ARBA" id="ARBA00023159"/>
    </source>
</evidence>
<dbReference type="EMBL" id="JAEACQ010000364">
    <property type="protein sequence ID" value="MBL7633014.1"/>
    <property type="molecule type" value="Genomic_DNA"/>
</dbReference>
<dbReference type="PROSITE" id="PS50937">
    <property type="entry name" value="HTH_MERR_2"/>
    <property type="match status" value="1"/>
</dbReference>
<evidence type="ECO:0000256" key="2">
    <source>
        <dbReference type="ARBA" id="ARBA00023125"/>
    </source>
</evidence>
<dbReference type="InterPro" id="IPR009061">
    <property type="entry name" value="DNA-bd_dom_put_sf"/>
</dbReference>
<dbReference type="PROSITE" id="PS00552">
    <property type="entry name" value="HTH_MERR_1"/>
    <property type="match status" value="1"/>
</dbReference>
<evidence type="ECO:0000256" key="4">
    <source>
        <dbReference type="ARBA" id="ARBA00023163"/>
    </source>
</evidence>
<dbReference type="PRINTS" id="PR00040">
    <property type="entry name" value="HTHMERR"/>
</dbReference>
<dbReference type="CDD" id="cd01106">
    <property type="entry name" value="HTH_TipAL-Mta"/>
    <property type="match status" value="1"/>
</dbReference>
<reference evidence="6" key="1">
    <citation type="submission" date="2020-12" db="EMBL/GenBank/DDBJ databases">
        <title>Genomic characterization of non-nitrogen-fixing Frankia strains.</title>
        <authorList>
            <person name="Carlos-Shanley C."/>
            <person name="Guerra T."/>
            <person name="Hahn D."/>
        </authorList>
    </citation>
    <scope>NUCLEOTIDE SEQUENCE</scope>
    <source>
        <strain evidence="6">CN6</strain>
    </source>
</reference>
<feature type="domain" description="HTH merR-type" evidence="5">
    <location>
        <begin position="8"/>
        <end position="77"/>
    </location>
</feature>
<dbReference type="AlphaFoldDB" id="A0A937URM5"/>
<dbReference type="GO" id="GO:0003700">
    <property type="term" value="F:DNA-binding transcription factor activity"/>
    <property type="evidence" value="ECO:0007669"/>
    <property type="project" value="InterPro"/>
</dbReference>
<dbReference type="Gene3D" id="1.10.1660.10">
    <property type="match status" value="1"/>
</dbReference>
<dbReference type="InterPro" id="IPR047057">
    <property type="entry name" value="MerR_fam"/>
</dbReference>
<name>A0A937URM5_9ACTN</name>
<gene>
    <name evidence="6" type="ORF">I7412_38855</name>
</gene>
<comment type="caution">
    <text evidence="6">The sequence shown here is derived from an EMBL/GenBank/DDBJ whole genome shotgun (WGS) entry which is preliminary data.</text>
</comment>
<accession>A0A937URM5</accession>
<evidence type="ECO:0000313" key="7">
    <source>
        <dbReference type="Proteomes" id="UP000604475"/>
    </source>
</evidence>
<keyword evidence="3" id="KW-0010">Activator</keyword>
<keyword evidence="7" id="KW-1185">Reference proteome</keyword>